<dbReference type="EMBL" id="JMIB01000045">
    <property type="protein sequence ID" value="KDM89677.1"/>
    <property type="molecule type" value="Genomic_DNA"/>
</dbReference>
<dbReference type="RefSeq" id="WP_036757189.1">
    <property type="nucleotide sequence ID" value="NZ_JAGSGC010000024.1"/>
</dbReference>
<evidence type="ECO:0008006" key="3">
    <source>
        <dbReference type="Google" id="ProtNLM"/>
    </source>
</evidence>
<dbReference type="AlphaFoldDB" id="A0A066RPW0"/>
<name>A0A066RPW0_9GAMM</name>
<keyword evidence="2" id="KW-1185">Reference proteome</keyword>
<evidence type="ECO:0000313" key="1">
    <source>
        <dbReference type="EMBL" id="KDM89677.1"/>
    </source>
</evidence>
<organism evidence="1 2">
    <name type="scientific">Photobacterium galatheae</name>
    <dbReference type="NCBI Taxonomy" id="1654360"/>
    <lineage>
        <taxon>Bacteria</taxon>
        <taxon>Pseudomonadati</taxon>
        <taxon>Pseudomonadota</taxon>
        <taxon>Gammaproteobacteria</taxon>
        <taxon>Vibrionales</taxon>
        <taxon>Vibrionaceae</taxon>
        <taxon>Photobacterium</taxon>
    </lineage>
</organism>
<protein>
    <recommendedName>
        <fullName evidence="3">YtxH domain-containing protein</fullName>
    </recommendedName>
</protein>
<accession>A0A066RPW0</accession>
<evidence type="ECO:0000313" key="2">
    <source>
        <dbReference type="Proteomes" id="UP000027192"/>
    </source>
</evidence>
<proteinExistence type="predicted"/>
<comment type="caution">
    <text evidence="1">The sequence shown here is derived from an EMBL/GenBank/DDBJ whole genome shotgun (WGS) entry which is preliminary data.</text>
</comment>
<dbReference type="Proteomes" id="UP000027192">
    <property type="component" value="Unassembled WGS sequence"/>
</dbReference>
<sequence>MLKYIAIALVGLGIYIGVAYKDQIEDMLDSRPMEEAHDLLEDMGDQAADATDALNKQLESLQN</sequence>
<reference evidence="1 2" key="1">
    <citation type="submission" date="2014-04" db="EMBL/GenBank/DDBJ databases">
        <title>Draft genome sequence of Photobacterium halotolerans S2753: a solonamide, ngercheumicin and holomycin producer.</title>
        <authorList>
            <person name="Machado H.R."/>
            <person name="Gram L."/>
        </authorList>
    </citation>
    <scope>NUCLEOTIDE SEQUENCE [LARGE SCALE GENOMIC DNA]</scope>
    <source>
        <strain evidence="1 2">S2753</strain>
    </source>
</reference>
<gene>
    <name evidence="1" type="ORF">EA58_20950</name>
</gene>
<dbReference type="OrthoDB" id="5823330at2"/>